<gene>
    <name evidence="3" type="ORF">CERSUDRAFT_118538</name>
</gene>
<feature type="transmembrane region" description="Helical" evidence="1">
    <location>
        <begin position="194"/>
        <end position="221"/>
    </location>
</feature>
<dbReference type="Proteomes" id="UP000016930">
    <property type="component" value="Unassembled WGS sequence"/>
</dbReference>
<sequence>MFSSSPRPTVGSILVGGLLSSFLSGTVFMQFILYFRIYPNDAFRIKSMVAAIWALDMFHTIMIYLACWDYLIRNWTNDAIFDYIPWMIGVTVALTALITFIVQCFFAYRVYTVSNRNIYVTAPIAFLALLRVVFALVSMGEMIRLSSYSAFSSRYGWVFTTGLSLSSALDVLVTVSLCYFLRRSRSGFKGMNHIIDLLTLYTVQNGLLTGVTTIAALILWLALSNSLLFLTLHFCIAKLYANSLLATLNARKSLRRAQTTVESHSMPVILSSDLGRLGRFSSARDASDQSGDVPMSRKPVQINVEKTVNSVCDYDVEAASPTDTE</sequence>
<evidence type="ECO:0000259" key="2">
    <source>
        <dbReference type="Pfam" id="PF20152"/>
    </source>
</evidence>
<feature type="transmembrane region" description="Helical" evidence="1">
    <location>
        <begin position="227"/>
        <end position="248"/>
    </location>
</feature>
<evidence type="ECO:0000256" key="1">
    <source>
        <dbReference type="SAM" id="Phobius"/>
    </source>
</evidence>
<feature type="transmembrane region" description="Helical" evidence="1">
    <location>
        <begin position="157"/>
        <end position="182"/>
    </location>
</feature>
<organism evidence="3 4">
    <name type="scientific">Ceriporiopsis subvermispora (strain B)</name>
    <name type="common">White-rot fungus</name>
    <name type="synonym">Gelatoporia subvermispora</name>
    <dbReference type="NCBI Taxonomy" id="914234"/>
    <lineage>
        <taxon>Eukaryota</taxon>
        <taxon>Fungi</taxon>
        <taxon>Dikarya</taxon>
        <taxon>Basidiomycota</taxon>
        <taxon>Agaricomycotina</taxon>
        <taxon>Agaricomycetes</taxon>
        <taxon>Polyporales</taxon>
        <taxon>Gelatoporiaceae</taxon>
        <taxon>Gelatoporia</taxon>
    </lineage>
</organism>
<keyword evidence="4" id="KW-1185">Reference proteome</keyword>
<dbReference type="STRING" id="914234.M2Q6Q8"/>
<dbReference type="PANTHER" id="PTHR40465">
    <property type="entry name" value="CHROMOSOME 1, WHOLE GENOME SHOTGUN SEQUENCE"/>
    <property type="match status" value="1"/>
</dbReference>
<evidence type="ECO:0000313" key="3">
    <source>
        <dbReference type="EMBL" id="EMD32503.1"/>
    </source>
</evidence>
<dbReference type="AlphaFoldDB" id="M2Q6Q8"/>
<feature type="transmembrane region" description="Helical" evidence="1">
    <location>
        <begin position="47"/>
        <end position="71"/>
    </location>
</feature>
<feature type="transmembrane region" description="Helical" evidence="1">
    <location>
        <begin position="12"/>
        <end position="35"/>
    </location>
</feature>
<dbReference type="InterPro" id="IPR045339">
    <property type="entry name" value="DUF6534"/>
</dbReference>
<protein>
    <recommendedName>
        <fullName evidence="2">DUF6534 domain-containing protein</fullName>
    </recommendedName>
</protein>
<dbReference type="HOGENOM" id="CLU_046025_0_0_1"/>
<name>M2Q6Q8_CERS8</name>
<evidence type="ECO:0000313" key="4">
    <source>
        <dbReference type="Proteomes" id="UP000016930"/>
    </source>
</evidence>
<feature type="transmembrane region" description="Helical" evidence="1">
    <location>
        <begin position="118"/>
        <end position="137"/>
    </location>
</feature>
<dbReference type="Pfam" id="PF20152">
    <property type="entry name" value="DUF6534"/>
    <property type="match status" value="1"/>
</dbReference>
<dbReference type="EMBL" id="KB445810">
    <property type="protein sequence ID" value="EMD32503.1"/>
    <property type="molecule type" value="Genomic_DNA"/>
</dbReference>
<keyword evidence="1" id="KW-0472">Membrane</keyword>
<keyword evidence="1" id="KW-0812">Transmembrane</keyword>
<dbReference type="OrthoDB" id="3206554at2759"/>
<feature type="transmembrane region" description="Helical" evidence="1">
    <location>
        <begin position="83"/>
        <end position="106"/>
    </location>
</feature>
<reference evidence="3 4" key="1">
    <citation type="journal article" date="2012" name="Proc. Natl. Acad. Sci. U.S.A.">
        <title>Comparative genomics of Ceriporiopsis subvermispora and Phanerochaete chrysosporium provide insight into selective ligninolysis.</title>
        <authorList>
            <person name="Fernandez-Fueyo E."/>
            <person name="Ruiz-Duenas F.J."/>
            <person name="Ferreira P."/>
            <person name="Floudas D."/>
            <person name="Hibbett D.S."/>
            <person name="Canessa P."/>
            <person name="Larrondo L.F."/>
            <person name="James T.Y."/>
            <person name="Seelenfreund D."/>
            <person name="Lobos S."/>
            <person name="Polanco R."/>
            <person name="Tello M."/>
            <person name="Honda Y."/>
            <person name="Watanabe T."/>
            <person name="Watanabe T."/>
            <person name="Ryu J.S."/>
            <person name="Kubicek C.P."/>
            <person name="Schmoll M."/>
            <person name="Gaskell J."/>
            <person name="Hammel K.E."/>
            <person name="St John F.J."/>
            <person name="Vanden Wymelenberg A."/>
            <person name="Sabat G."/>
            <person name="Splinter BonDurant S."/>
            <person name="Syed K."/>
            <person name="Yadav J.S."/>
            <person name="Doddapaneni H."/>
            <person name="Subramanian V."/>
            <person name="Lavin J.L."/>
            <person name="Oguiza J.A."/>
            <person name="Perez G."/>
            <person name="Pisabarro A.G."/>
            <person name="Ramirez L."/>
            <person name="Santoyo F."/>
            <person name="Master E."/>
            <person name="Coutinho P.M."/>
            <person name="Henrissat B."/>
            <person name="Lombard V."/>
            <person name="Magnuson J.K."/>
            <person name="Kuees U."/>
            <person name="Hori C."/>
            <person name="Igarashi K."/>
            <person name="Samejima M."/>
            <person name="Held B.W."/>
            <person name="Barry K.W."/>
            <person name="LaButti K.M."/>
            <person name="Lapidus A."/>
            <person name="Lindquist E.A."/>
            <person name="Lucas S.M."/>
            <person name="Riley R."/>
            <person name="Salamov A.A."/>
            <person name="Hoffmeister D."/>
            <person name="Schwenk D."/>
            <person name="Hadar Y."/>
            <person name="Yarden O."/>
            <person name="de Vries R.P."/>
            <person name="Wiebenga A."/>
            <person name="Stenlid J."/>
            <person name="Eastwood D."/>
            <person name="Grigoriev I.V."/>
            <person name="Berka R.M."/>
            <person name="Blanchette R.A."/>
            <person name="Kersten P."/>
            <person name="Martinez A.T."/>
            <person name="Vicuna R."/>
            <person name="Cullen D."/>
        </authorList>
    </citation>
    <scope>NUCLEOTIDE SEQUENCE [LARGE SCALE GENOMIC DNA]</scope>
    <source>
        <strain evidence="3 4">B</strain>
    </source>
</reference>
<feature type="domain" description="DUF6534" evidence="2">
    <location>
        <begin position="167"/>
        <end position="253"/>
    </location>
</feature>
<accession>M2Q6Q8</accession>
<keyword evidence="1" id="KW-1133">Transmembrane helix</keyword>
<dbReference type="PANTHER" id="PTHR40465:SF1">
    <property type="entry name" value="DUF6534 DOMAIN-CONTAINING PROTEIN"/>
    <property type="match status" value="1"/>
</dbReference>
<proteinExistence type="predicted"/>